<dbReference type="EMBL" id="SHKO01000001">
    <property type="protein sequence ID" value="RZT99916.1"/>
    <property type="molecule type" value="Genomic_DNA"/>
</dbReference>
<dbReference type="Proteomes" id="UP000293398">
    <property type="component" value="Unassembled WGS sequence"/>
</dbReference>
<sequence>MTTTLRTTITHADRSASRIAIQAHERQPPAPIITNKKNHPEGWFLCSMKTSLSDAFH</sequence>
<evidence type="ECO:0000313" key="2">
    <source>
        <dbReference type="Proteomes" id="UP000293398"/>
    </source>
</evidence>
<name>A0A4Q7VTK0_9BURK</name>
<gene>
    <name evidence="1" type="ORF">EV681_1721</name>
</gene>
<accession>A0A4Q7VTK0</accession>
<proteinExistence type="predicted"/>
<reference evidence="1 2" key="1">
    <citation type="submission" date="2019-02" db="EMBL/GenBank/DDBJ databases">
        <title>Genomic Encyclopedia of Type Strains, Phase IV (KMG-IV): sequencing the most valuable type-strain genomes for metagenomic binning, comparative biology and taxonomic classification.</title>
        <authorList>
            <person name="Goeker M."/>
        </authorList>
    </citation>
    <scope>NUCLEOTIDE SEQUENCE [LARGE SCALE GENOMIC DNA]</scope>
    <source>
        <strain evidence="1 2">DSM 23814</strain>
    </source>
</reference>
<keyword evidence="2" id="KW-1185">Reference proteome</keyword>
<organism evidence="1 2">
    <name type="scientific">Advenella incenata</name>
    <dbReference type="NCBI Taxonomy" id="267800"/>
    <lineage>
        <taxon>Bacteria</taxon>
        <taxon>Pseudomonadati</taxon>
        <taxon>Pseudomonadota</taxon>
        <taxon>Betaproteobacteria</taxon>
        <taxon>Burkholderiales</taxon>
        <taxon>Alcaligenaceae</taxon>
    </lineage>
</organism>
<evidence type="ECO:0000313" key="1">
    <source>
        <dbReference type="EMBL" id="RZT99916.1"/>
    </source>
</evidence>
<comment type="caution">
    <text evidence="1">The sequence shown here is derived from an EMBL/GenBank/DDBJ whole genome shotgun (WGS) entry which is preliminary data.</text>
</comment>
<protein>
    <submittedName>
        <fullName evidence="1">Uncharacterized protein</fullName>
    </submittedName>
</protein>
<dbReference type="AlphaFoldDB" id="A0A4Q7VTK0"/>